<dbReference type="PANTHER" id="PTHR43481:SF4">
    <property type="entry name" value="GLYCEROL-1-PHOSPHATE PHOSPHOHYDROLASE 1-RELATED"/>
    <property type="match status" value="1"/>
</dbReference>
<dbReference type="Gene3D" id="3.40.50.1000">
    <property type="entry name" value="HAD superfamily/HAD-like"/>
    <property type="match status" value="1"/>
</dbReference>
<proteinExistence type="predicted"/>
<organism evidence="1 2">
    <name type="scientific">Leucobacter chromiisoli</name>
    <dbReference type="NCBI Taxonomy" id="2796471"/>
    <lineage>
        <taxon>Bacteria</taxon>
        <taxon>Bacillati</taxon>
        <taxon>Actinomycetota</taxon>
        <taxon>Actinomycetes</taxon>
        <taxon>Micrococcales</taxon>
        <taxon>Microbacteriaceae</taxon>
        <taxon>Leucobacter</taxon>
    </lineage>
</organism>
<dbReference type="EMBL" id="JAEHOH010000006">
    <property type="protein sequence ID" value="MBK0418370.1"/>
    <property type="molecule type" value="Genomic_DNA"/>
</dbReference>
<dbReference type="InterPro" id="IPR023214">
    <property type="entry name" value="HAD_sf"/>
</dbReference>
<dbReference type="InterPro" id="IPR036412">
    <property type="entry name" value="HAD-like_sf"/>
</dbReference>
<protein>
    <submittedName>
        <fullName evidence="1">HAD-IA family hydrolase</fullName>
    </submittedName>
</protein>
<comment type="caution">
    <text evidence="1">The sequence shown here is derived from an EMBL/GenBank/DDBJ whole genome shotgun (WGS) entry which is preliminary data.</text>
</comment>
<dbReference type="InterPro" id="IPR006439">
    <property type="entry name" value="HAD-SF_hydro_IA"/>
</dbReference>
<dbReference type="SFLD" id="SFLDG01129">
    <property type="entry name" value="C1.5:_HAD__Beta-PGM__Phosphata"/>
    <property type="match status" value="1"/>
</dbReference>
<name>A0A934UU25_9MICO</name>
<dbReference type="InterPro" id="IPR041492">
    <property type="entry name" value="HAD_2"/>
</dbReference>
<dbReference type="Gene3D" id="1.10.150.240">
    <property type="entry name" value="Putative phosphatase, domain 2"/>
    <property type="match status" value="1"/>
</dbReference>
<sequence length="233" mass="24464">MTVEVCAPLHWWAEELLFDMDGTLVDSVLAAEAAWGTWARELGFELPDFGPFHGRTAVAIISEFVTPDRVPSSLERMNALEVETAGLARPTAGALELVSSLPDGSWAVVTSATRVVAEARLTGIGIRVSERFVTGDAVTAGKPDPEPYLMGRLTDGPERAVAFEDTAVGLRSARAAGCRTVGIVGTETAESLAPFADAVVESLADVRVAEVGERGVRLEIDSVAGPSVASTGR</sequence>
<reference evidence="1" key="1">
    <citation type="submission" date="2020-12" db="EMBL/GenBank/DDBJ databases">
        <title>Leucobacter sp. CAS1, isolated from Chromium sludge.</title>
        <authorList>
            <person name="Xu Z."/>
        </authorList>
    </citation>
    <scope>NUCLEOTIDE SEQUENCE</scope>
    <source>
        <strain evidence="1">CSA1</strain>
    </source>
</reference>
<dbReference type="PANTHER" id="PTHR43481">
    <property type="entry name" value="FRUCTOSE-1-PHOSPHATE PHOSPHATASE"/>
    <property type="match status" value="1"/>
</dbReference>
<keyword evidence="1" id="KW-0378">Hydrolase</keyword>
<dbReference type="InterPro" id="IPR023198">
    <property type="entry name" value="PGP-like_dom2"/>
</dbReference>
<dbReference type="NCBIfam" id="TIGR01509">
    <property type="entry name" value="HAD-SF-IA-v3"/>
    <property type="match status" value="1"/>
</dbReference>
<dbReference type="AlphaFoldDB" id="A0A934UU25"/>
<dbReference type="SUPFAM" id="SSF56784">
    <property type="entry name" value="HAD-like"/>
    <property type="match status" value="1"/>
</dbReference>
<dbReference type="GO" id="GO:0050308">
    <property type="term" value="F:sugar-phosphatase activity"/>
    <property type="evidence" value="ECO:0007669"/>
    <property type="project" value="TreeGrafter"/>
</dbReference>
<dbReference type="Proteomes" id="UP000608530">
    <property type="component" value="Unassembled WGS sequence"/>
</dbReference>
<evidence type="ECO:0000313" key="1">
    <source>
        <dbReference type="EMBL" id="MBK0418370.1"/>
    </source>
</evidence>
<dbReference type="InterPro" id="IPR051806">
    <property type="entry name" value="HAD-like_SPP"/>
</dbReference>
<dbReference type="Pfam" id="PF13419">
    <property type="entry name" value="HAD_2"/>
    <property type="match status" value="1"/>
</dbReference>
<dbReference type="RefSeq" id="WP_200114461.1">
    <property type="nucleotide sequence ID" value="NZ_JAEHOH010000006.1"/>
</dbReference>
<accession>A0A934UU25</accession>
<gene>
    <name evidence="1" type="ORF">JD276_04900</name>
</gene>
<dbReference type="SFLD" id="SFLDS00003">
    <property type="entry name" value="Haloacid_Dehalogenase"/>
    <property type="match status" value="1"/>
</dbReference>
<keyword evidence="2" id="KW-1185">Reference proteome</keyword>
<evidence type="ECO:0000313" key="2">
    <source>
        <dbReference type="Proteomes" id="UP000608530"/>
    </source>
</evidence>